<dbReference type="STRING" id="81479.RA876_00435"/>
<dbReference type="Proteomes" id="UP000185911">
    <property type="component" value="Unassembled WGS sequence"/>
</dbReference>
<dbReference type="GO" id="GO:0016740">
    <property type="term" value="F:transferase activity"/>
    <property type="evidence" value="ECO:0007669"/>
    <property type="project" value="UniProtKB-KW"/>
</dbReference>
<dbReference type="Gene3D" id="3.90.550.10">
    <property type="entry name" value="Spore Coat Polysaccharide Biosynthesis Protein SpsA, Chain A"/>
    <property type="match status" value="1"/>
</dbReference>
<keyword evidence="3" id="KW-1185">Reference proteome</keyword>
<dbReference type="PANTHER" id="PTHR43685:SF2">
    <property type="entry name" value="GLYCOSYLTRANSFERASE 2-LIKE DOMAIN-CONTAINING PROTEIN"/>
    <property type="match status" value="1"/>
</dbReference>
<evidence type="ECO:0000259" key="1">
    <source>
        <dbReference type="Pfam" id="PF00535"/>
    </source>
</evidence>
<keyword evidence="2" id="KW-0808">Transferase</keyword>
<evidence type="ECO:0000313" key="3">
    <source>
        <dbReference type="Proteomes" id="UP000185911"/>
    </source>
</evidence>
<name>A0A1Q8YH79_9BURK</name>
<protein>
    <submittedName>
        <fullName evidence="2">Putative glycosyl transferase family 2</fullName>
    </submittedName>
</protein>
<dbReference type="PANTHER" id="PTHR43685">
    <property type="entry name" value="GLYCOSYLTRANSFERASE"/>
    <property type="match status" value="1"/>
</dbReference>
<evidence type="ECO:0000313" key="2">
    <source>
        <dbReference type="EMBL" id="OLP07317.1"/>
    </source>
</evidence>
<proteinExistence type="predicted"/>
<feature type="domain" description="Glycosyltransferase 2-like" evidence="1">
    <location>
        <begin position="7"/>
        <end position="118"/>
    </location>
</feature>
<dbReference type="InterPro" id="IPR001173">
    <property type="entry name" value="Glyco_trans_2-like"/>
</dbReference>
<dbReference type="AlphaFoldDB" id="A0A1Q8YH79"/>
<gene>
    <name evidence="2" type="ORF">BLL52_1147</name>
</gene>
<accession>A0A1Q8YH79</accession>
<comment type="caution">
    <text evidence="2">The sequence shown here is derived from an EMBL/GenBank/DDBJ whole genome shotgun (WGS) entry which is preliminary data.</text>
</comment>
<dbReference type="InterPro" id="IPR029044">
    <property type="entry name" value="Nucleotide-diphossugar_trans"/>
</dbReference>
<dbReference type="Pfam" id="PF00535">
    <property type="entry name" value="Glycos_transf_2"/>
    <property type="match status" value="1"/>
</dbReference>
<dbReference type="InterPro" id="IPR050834">
    <property type="entry name" value="Glycosyltransf_2"/>
</dbReference>
<dbReference type="EMBL" id="MSYM01000008">
    <property type="protein sequence ID" value="OLP07317.1"/>
    <property type="molecule type" value="Genomic_DNA"/>
</dbReference>
<dbReference type="CDD" id="cd00761">
    <property type="entry name" value="Glyco_tranf_GTA_type"/>
    <property type="match status" value="1"/>
</dbReference>
<reference evidence="2 3" key="1">
    <citation type="submission" date="2017-01" db="EMBL/GenBank/DDBJ databases">
        <title>Genome sequence of Rhodoferax antarcticus ANT.BR, a psychrophilic purple nonsulfur bacterium from an Antarctic microbial mat.</title>
        <authorList>
            <person name="Baker J."/>
            <person name="Riester C."/>
            <person name="Skinner B."/>
            <person name="Newell A."/>
            <person name="Swingley W."/>
            <person name="Madigan M."/>
            <person name="Jung D."/>
            <person name="Asao M."/>
            <person name="Chen M."/>
            <person name="Loughlin P."/>
            <person name="Pan H."/>
            <person name="Lin S."/>
            <person name="Li N."/>
            <person name="Shaw J."/>
            <person name="Prado M."/>
            <person name="Sherman C."/>
            <person name="Li X."/>
            <person name="Tang J."/>
            <person name="Blankenship R."/>
            <person name="Zhao T."/>
            <person name="Touchman J."/>
            <person name="Sattley M."/>
        </authorList>
    </citation>
    <scope>NUCLEOTIDE SEQUENCE [LARGE SCALE GENOMIC DNA]</scope>
    <source>
        <strain evidence="2 3">ANT.BR</strain>
    </source>
</reference>
<sequence>MLRVLLSVIVPTRNRADLLLRCLKHLQQQSCRTMEVLVLDDGSDAANRQALRAAWCQLDTRFRLIEVAPTDAVTSSGPSAVRNHGLSQASGALLAFCDDDDLWTDSKHAERLIQLFTARPELELFIGNQRAVHVDGRISDDWLPGLTSICSGLPELVAEIYTITTEQLCRSGGFGHMNMLTLRKTLLDRMGDGFWSRVSYEEDRDFFWRATDAAQSIAFSPRVVCQHHVPDPSRRVNVSTSFSQQERWLVAAMVSQHIAVTVKSPAITQLCLAHEGDLLRRLALHCASHNQPAACLGFARQALGARFSFKWAAYCGWAWLKSFKRG</sequence>
<organism evidence="2 3">
    <name type="scientific">Rhodoferax antarcticus ANT.BR</name>
    <dbReference type="NCBI Taxonomy" id="1111071"/>
    <lineage>
        <taxon>Bacteria</taxon>
        <taxon>Pseudomonadati</taxon>
        <taxon>Pseudomonadota</taxon>
        <taxon>Betaproteobacteria</taxon>
        <taxon>Burkholderiales</taxon>
        <taxon>Comamonadaceae</taxon>
        <taxon>Rhodoferax</taxon>
    </lineage>
</organism>
<dbReference type="RefSeq" id="WP_075585664.1">
    <property type="nucleotide sequence ID" value="NZ_MSYM01000008.1"/>
</dbReference>
<dbReference type="SUPFAM" id="SSF53448">
    <property type="entry name" value="Nucleotide-diphospho-sugar transferases"/>
    <property type="match status" value="1"/>
</dbReference>